<comment type="similarity">
    <text evidence="2">Belongs to the bacterial PQQ dehydrogenase family.</text>
</comment>
<dbReference type="GO" id="GO:0046872">
    <property type="term" value="F:metal ion binding"/>
    <property type="evidence" value="ECO:0007669"/>
    <property type="project" value="UniProtKB-KW"/>
</dbReference>
<dbReference type="SUPFAM" id="SSF46626">
    <property type="entry name" value="Cytochrome c"/>
    <property type="match status" value="1"/>
</dbReference>
<evidence type="ECO:0000256" key="9">
    <source>
        <dbReference type="SAM" id="SignalP"/>
    </source>
</evidence>
<evidence type="ECO:0000256" key="5">
    <source>
        <dbReference type="ARBA" id="ARBA00022729"/>
    </source>
</evidence>
<comment type="caution">
    <text evidence="11">The sequence shown here is derived from an EMBL/GenBank/DDBJ whole genome shotgun (WGS) entry which is preliminary data.</text>
</comment>
<keyword evidence="4 8" id="KW-0479">Metal-binding</keyword>
<dbReference type="GO" id="GO:0016614">
    <property type="term" value="F:oxidoreductase activity, acting on CH-OH group of donors"/>
    <property type="evidence" value="ECO:0007669"/>
    <property type="project" value="InterPro"/>
</dbReference>
<dbReference type="InterPro" id="IPR036909">
    <property type="entry name" value="Cyt_c-like_dom_sf"/>
</dbReference>
<evidence type="ECO:0000256" key="1">
    <source>
        <dbReference type="ARBA" id="ARBA00001931"/>
    </source>
</evidence>
<dbReference type="PANTHER" id="PTHR32303">
    <property type="entry name" value="QUINOPROTEIN ALCOHOL DEHYDROGENASE (CYTOCHROME C)"/>
    <property type="match status" value="1"/>
</dbReference>
<dbReference type="Gene3D" id="2.140.10.10">
    <property type="entry name" value="Quinoprotein alcohol dehydrogenase-like superfamily"/>
    <property type="match status" value="2"/>
</dbReference>
<dbReference type="OrthoDB" id="9794322at2"/>
<dbReference type="AlphaFoldDB" id="A0A4R0NIC0"/>
<dbReference type="PROSITE" id="PS51007">
    <property type="entry name" value="CYTC"/>
    <property type="match status" value="1"/>
</dbReference>
<feature type="domain" description="Cytochrome c" evidence="10">
    <location>
        <begin position="469"/>
        <end position="546"/>
    </location>
</feature>
<evidence type="ECO:0000256" key="3">
    <source>
        <dbReference type="ARBA" id="ARBA00022617"/>
    </source>
</evidence>
<accession>A0A4R0NIC0</accession>
<evidence type="ECO:0000313" key="11">
    <source>
        <dbReference type="EMBL" id="TCD00216.1"/>
    </source>
</evidence>
<dbReference type="InterPro" id="IPR018391">
    <property type="entry name" value="PQQ_b-propeller_rpt"/>
</dbReference>
<keyword evidence="6" id="KW-0560">Oxidoreductase</keyword>
<keyword evidence="3 8" id="KW-0349">Heme</keyword>
<evidence type="ECO:0000256" key="6">
    <source>
        <dbReference type="ARBA" id="ARBA00023002"/>
    </source>
</evidence>
<evidence type="ECO:0000313" key="12">
    <source>
        <dbReference type="Proteomes" id="UP000293347"/>
    </source>
</evidence>
<proteinExistence type="inferred from homology"/>
<keyword evidence="7 8" id="KW-0408">Iron</keyword>
<comment type="cofactor">
    <cofactor evidence="1">
        <name>pyrroloquinoline quinone</name>
        <dbReference type="ChEBI" id="CHEBI:58442"/>
    </cofactor>
</comment>
<dbReference type="Proteomes" id="UP000293347">
    <property type="component" value="Unassembled WGS sequence"/>
</dbReference>
<dbReference type="Pfam" id="PF13442">
    <property type="entry name" value="Cytochrome_CBB3"/>
    <property type="match status" value="1"/>
</dbReference>
<keyword evidence="12" id="KW-1185">Reference proteome</keyword>
<feature type="chain" id="PRO_5020989332" evidence="9">
    <location>
        <begin position="28"/>
        <end position="703"/>
    </location>
</feature>
<organism evidence="11 12">
    <name type="scientific">Pedobacter psychroterrae</name>
    <dbReference type="NCBI Taxonomy" id="2530453"/>
    <lineage>
        <taxon>Bacteria</taxon>
        <taxon>Pseudomonadati</taxon>
        <taxon>Bacteroidota</taxon>
        <taxon>Sphingobacteriia</taxon>
        <taxon>Sphingobacteriales</taxon>
        <taxon>Sphingobacteriaceae</taxon>
        <taxon>Pedobacter</taxon>
    </lineage>
</organism>
<dbReference type="GO" id="GO:0048038">
    <property type="term" value="F:quinone binding"/>
    <property type="evidence" value="ECO:0007669"/>
    <property type="project" value="InterPro"/>
</dbReference>
<evidence type="ECO:0000256" key="8">
    <source>
        <dbReference type="PROSITE-ProRule" id="PRU00433"/>
    </source>
</evidence>
<dbReference type="GO" id="GO:0020037">
    <property type="term" value="F:heme binding"/>
    <property type="evidence" value="ECO:0007669"/>
    <property type="project" value="InterPro"/>
</dbReference>
<dbReference type="SUPFAM" id="SSF50998">
    <property type="entry name" value="Quinoprotein alcohol dehydrogenase-like"/>
    <property type="match status" value="1"/>
</dbReference>
<dbReference type="Gene3D" id="1.10.760.10">
    <property type="entry name" value="Cytochrome c-like domain"/>
    <property type="match status" value="1"/>
</dbReference>
<dbReference type="GO" id="GO:0016020">
    <property type="term" value="C:membrane"/>
    <property type="evidence" value="ECO:0007669"/>
    <property type="project" value="InterPro"/>
</dbReference>
<evidence type="ECO:0000256" key="2">
    <source>
        <dbReference type="ARBA" id="ARBA00008156"/>
    </source>
</evidence>
<dbReference type="CDD" id="cd10280">
    <property type="entry name" value="PQQ_mGDH"/>
    <property type="match status" value="1"/>
</dbReference>
<dbReference type="SMART" id="SM00564">
    <property type="entry name" value="PQQ"/>
    <property type="match status" value="6"/>
</dbReference>
<feature type="signal peptide" evidence="9">
    <location>
        <begin position="1"/>
        <end position="27"/>
    </location>
</feature>
<dbReference type="GO" id="GO:0009055">
    <property type="term" value="F:electron transfer activity"/>
    <property type="evidence" value="ECO:0007669"/>
    <property type="project" value="InterPro"/>
</dbReference>
<sequence length="703" mass="76622">MKKSITIICIICAAAILLHSWKLNKHADLDHSKWSEYLGGPDRSHYSSLRQINAGNVSNLKKVWEYKSGDSGQVQCNPIIVDDVLYGVTASNQVFALDAANGMQKWKYVQPGEGTSNTNRGVTYWKDGDDKRILYGYNASLYALNAETGQLVKSFGDGGKVSLKAGLEANATNRYVVSNTPGTLFEDLIIMPLRVGEDGGAAIGYIQAFDVRTGKVAWVFKTIPDAGEPGAETWPADIKVKQEVGGANSWPGMSIDRERQIIYVPTGSAAFDFYGGNRSGKNLFANCLIALNARTGKYIWHYQMVHHDIWDRDLPAPPNLLKVKQKGKVIDAVAQVTKNGYVFIFDRVTGKPLFPIDEKPFPKSDMPGEKAWPTQPIPRLPAAFARQNVTENDISHIAENRQELIEIFRKARKGTFQPLSLSPTILLPGADGGAEWGGAAVDPEGILYVNANEMPWIFSLSENKRSNSENLSSGHLLYNNTCITCHGAELKGNPASGFPSLVNIKTRVSRKEISRLITSGRGMMPGFNQLSAIQKQSIIDFLFNEEKTEASSAIAGSKTAAAAAPYKFNGYDKFLDNNGYPAISPPWGTLTAIDMNTGKHLWKRTLGEFKELSAKGIPQTGTENYGGPTITAGGLLFIAATKDGMFRAFDKKTGNLLWETQLPAAGYATPSTYEVNGKQYVVVACGGAKLGTKKGDSYVAFSL</sequence>
<dbReference type="EMBL" id="SJSL01000004">
    <property type="protein sequence ID" value="TCD00216.1"/>
    <property type="molecule type" value="Genomic_DNA"/>
</dbReference>
<keyword evidence="5 9" id="KW-0732">Signal</keyword>
<dbReference type="InterPro" id="IPR002372">
    <property type="entry name" value="PQQ_rpt_dom"/>
</dbReference>
<evidence type="ECO:0000259" key="10">
    <source>
        <dbReference type="PROSITE" id="PS51007"/>
    </source>
</evidence>
<dbReference type="InterPro" id="IPR011047">
    <property type="entry name" value="Quinoprotein_ADH-like_sf"/>
</dbReference>
<dbReference type="Pfam" id="PF01011">
    <property type="entry name" value="PQQ"/>
    <property type="match status" value="2"/>
</dbReference>
<evidence type="ECO:0000256" key="4">
    <source>
        <dbReference type="ARBA" id="ARBA00022723"/>
    </source>
</evidence>
<reference evidence="11 12" key="1">
    <citation type="submission" date="2019-02" db="EMBL/GenBank/DDBJ databases">
        <title>Pedobacter sp. RP-1-14 sp. nov., isolated from Arctic soil.</title>
        <authorList>
            <person name="Dahal R.H."/>
        </authorList>
    </citation>
    <scope>NUCLEOTIDE SEQUENCE [LARGE SCALE GENOMIC DNA]</scope>
    <source>
        <strain evidence="11 12">RP-1-14</strain>
    </source>
</reference>
<dbReference type="InterPro" id="IPR017511">
    <property type="entry name" value="PQQ_mDH"/>
</dbReference>
<name>A0A4R0NIC0_9SPHI</name>
<gene>
    <name evidence="11" type="ORF">EZ437_16010</name>
</gene>
<dbReference type="InterPro" id="IPR009056">
    <property type="entry name" value="Cyt_c-like_dom"/>
</dbReference>
<protein>
    <submittedName>
        <fullName evidence="11">C-type cytochrome</fullName>
    </submittedName>
</protein>
<evidence type="ECO:0000256" key="7">
    <source>
        <dbReference type="ARBA" id="ARBA00023004"/>
    </source>
</evidence>
<dbReference type="PANTHER" id="PTHR32303:SF4">
    <property type="entry name" value="QUINOPROTEIN GLUCOSE DEHYDROGENASE"/>
    <property type="match status" value="1"/>
</dbReference>
<dbReference type="RefSeq" id="WP_131597071.1">
    <property type="nucleotide sequence ID" value="NZ_SJSL01000004.1"/>
</dbReference>